<dbReference type="Proteomes" id="UP000186922">
    <property type="component" value="Unassembled WGS sequence"/>
</dbReference>
<comment type="caution">
    <text evidence="2">The sequence shown here is derived from an EMBL/GenBank/DDBJ whole genome shotgun (WGS) entry which is preliminary data.</text>
</comment>
<evidence type="ECO:0000313" key="2">
    <source>
        <dbReference type="EMBL" id="GAU89383.1"/>
    </source>
</evidence>
<dbReference type="PANTHER" id="PTHR34415:SF1">
    <property type="entry name" value="INTEGRASE CATALYTIC DOMAIN-CONTAINING PROTEIN"/>
    <property type="match status" value="1"/>
</dbReference>
<dbReference type="AlphaFoldDB" id="A0A1D1USP0"/>
<dbReference type="EMBL" id="BDGG01000001">
    <property type="protein sequence ID" value="GAU89383.1"/>
    <property type="molecule type" value="Genomic_DNA"/>
</dbReference>
<protein>
    <submittedName>
        <fullName evidence="2">Uncharacterized protein</fullName>
    </submittedName>
</protein>
<reference evidence="2 3" key="1">
    <citation type="journal article" date="2016" name="Nat. Commun.">
        <title>Extremotolerant tardigrade genome and improved radiotolerance of human cultured cells by tardigrade-unique protein.</title>
        <authorList>
            <person name="Hashimoto T."/>
            <person name="Horikawa D.D."/>
            <person name="Saito Y."/>
            <person name="Kuwahara H."/>
            <person name="Kozuka-Hata H."/>
            <person name="Shin-I T."/>
            <person name="Minakuchi Y."/>
            <person name="Ohishi K."/>
            <person name="Motoyama A."/>
            <person name="Aizu T."/>
            <person name="Enomoto A."/>
            <person name="Kondo K."/>
            <person name="Tanaka S."/>
            <person name="Hara Y."/>
            <person name="Koshikawa S."/>
            <person name="Sagara H."/>
            <person name="Miura T."/>
            <person name="Yokobori S."/>
            <person name="Miyagawa K."/>
            <person name="Suzuki Y."/>
            <person name="Kubo T."/>
            <person name="Oyama M."/>
            <person name="Kohara Y."/>
            <person name="Fujiyama A."/>
            <person name="Arakawa K."/>
            <person name="Katayama T."/>
            <person name="Toyoda A."/>
            <person name="Kunieda T."/>
        </authorList>
    </citation>
    <scope>NUCLEOTIDE SEQUENCE [LARGE SCALE GENOMIC DNA]</scope>
    <source>
        <strain evidence="2 3">YOKOZUNA-1</strain>
    </source>
</reference>
<name>A0A1D1USP0_RAMVA</name>
<evidence type="ECO:0000313" key="3">
    <source>
        <dbReference type="Proteomes" id="UP000186922"/>
    </source>
</evidence>
<feature type="compositionally biased region" description="Acidic residues" evidence="1">
    <location>
        <begin position="22"/>
        <end position="35"/>
    </location>
</feature>
<keyword evidence="3" id="KW-1185">Reference proteome</keyword>
<gene>
    <name evidence="2" type="primary">RvY_01938-1</name>
    <name evidence="2" type="synonym">RvY_01938.1</name>
    <name evidence="2" type="ORF">RvY_01938</name>
</gene>
<dbReference type="PANTHER" id="PTHR34415">
    <property type="entry name" value="INTEGRASE CATALYTIC DOMAIN-CONTAINING PROTEIN"/>
    <property type="match status" value="1"/>
</dbReference>
<dbReference type="OrthoDB" id="7488569at2759"/>
<feature type="region of interest" description="Disordered" evidence="1">
    <location>
        <begin position="1"/>
        <end position="42"/>
    </location>
</feature>
<sequence length="431" mass="48758">MRYGSTNVAVAPQAYTRGKEGDESDGDTEDEDDQDPSGPLITAPLCTPAFPDMEFSTDTFHADDGPLAASEHLNQTITMYDLEDGNGITMEDSYDHIYNEDLERQMMAEQEAAEVIVDAVVTDEQQVRLDVVEKVKKWNAEKKDAEYETFKQHHQCNKDCGKLTKEQCINRRHSLFDLSRNERFAVLIGFLISAFPRDKTEDDPREARYQFAYTGFDLCRGGFKYVNNIRDSRLKRPRDCVRNGGFHLPTITLASLFGLPMPTPTRAAIKPPSIYLPSDFSITSLFDMFCKKHGTPNEDGTIKQPFSRSTFCSMWRRLVGHVKIRGLRTDLCGTCDQLISQIYNGSRMGKVVDDLRLQWDAHRKHAKDERAAYKARILASKELYAKHITSDNQQFPPGVKGTRVIDFAQSVALPNHTDQAGPSHFKVIAIT</sequence>
<proteinExistence type="predicted"/>
<organism evidence="2 3">
    <name type="scientific">Ramazzottius varieornatus</name>
    <name type="common">Water bear</name>
    <name type="synonym">Tardigrade</name>
    <dbReference type="NCBI Taxonomy" id="947166"/>
    <lineage>
        <taxon>Eukaryota</taxon>
        <taxon>Metazoa</taxon>
        <taxon>Ecdysozoa</taxon>
        <taxon>Tardigrada</taxon>
        <taxon>Eutardigrada</taxon>
        <taxon>Parachela</taxon>
        <taxon>Hypsibioidea</taxon>
        <taxon>Ramazzottiidae</taxon>
        <taxon>Ramazzottius</taxon>
    </lineage>
</organism>
<accession>A0A1D1USP0</accession>
<dbReference type="STRING" id="947166.A0A1D1USP0"/>
<evidence type="ECO:0000256" key="1">
    <source>
        <dbReference type="SAM" id="MobiDB-lite"/>
    </source>
</evidence>